<evidence type="ECO:0000313" key="6">
    <source>
        <dbReference type="Proteomes" id="UP000680656"/>
    </source>
</evidence>
<dbReference type="GO" id="GO:0009073">
    <property type="term" value="P:aromatic amino acid family biosynthetic process"/>
    <property type="evidence" value="ECO:0007669"/>
    <property type="project" value="UniProtKB-KW"/>
</dbReference>
<comment type="catalytic activity">
    <reaction evidence="1 4">
        <text>3-dehydroquinate = 3-dehydroshikimate + H2O</text>
        <dbReference type="Rhea" id="RHEA:21096"/>
        <dbReference type="ChEBI" id="CHEBI:15377"/>
        <dbReference type="ChEBI" id="CHEBI:16630"/>
        <dbReference type="ChEBI" id="CHEBI:32364"/>
        <dbReference type="EC" id="4.2.1.10"/>
    </reaction>
</comment>
<dbReference type="SUPFAM" id="SSF51569">
    <property type="entry name" value="Aldolase"/>
    <property type="match status" value="1"/>
</dbReference>
<dbReference type="Proteomes" id="UP000680656">
    <property type="component" value="Chromosome"/>
</dbReference>
<dbReference type="AlphaFoldDB" id="A0A8E7AXU9"/>
<dbReference type="KEGG" id="mrtj:KHC33_08795"/>
<name>A0A8E7AXU9_9EURY</name>
<feature type="active site" description="Proton donor/acceptor" evidence="4">
    <location>
        <position position="122"/>
    </location>
</feature>
<keyword evidence="3 4" id="KW-0704">Schiff base</keyword>
<keyword evidence="4" id="KW-0028">Amino-acid biosynthesis</keyword>
<gene>
    <name evidence="4" type="primary">aroD</name>
    <name evidence="5" type="ORF">KHC33_08795</name>
</gene>
<feature type="binding site" evidence="4">
    <location>
        <position position="19"/>
    </location>
    <ligand>
        <name>3-dehydroquinate</name>
        <dbReference type="ChEBI" id="CHEBI:32364"/>
    </ligand>
</feature>
<dbReference type="EC" id="4.2.1.10" evidence="4"/>
<dbReference type="RefSeq" id="WP_214418297.1">
    <property type="nucleotide sequence ID" value="NZ_CP075546.1"/>
</dbReference>
<comment type="similarity">
    <text evidence="4">Belongs to the type-I 3-dehydroquinase family.</text>
</comment>
<accession>A0A8E7AXU9</accession>
<keyword evidence="6" id="KW-1185">Reference proteome</keyword>
<comment type="function">
    <text evidence="4">Involved in the third step of the chorismate pathway, which leads to the biosynthesis of aromatic amino acids. Catalyzes the cis-dehydration of 3-dehydroquinate (DHQ) and introduces the first double bond of the aromatic ring to yield 3-dehydroshikimate.</text>
</comment>
<dbReference type="InterPro" id="IPR050146">
    <property type="entry name" value="Type-I_3-dehydroquinase"/>
</dbReference>
<feature type="active site" description="Schiff-base intermediate with substrate" evidence="4">
    <location>
        <position position="147"/>
    </location>
</feature>
<dbReference type="GO" id="GO:0009423">
    <property type="term" value="P:chorismate biosynthetic process"/>
    <property type="evidence" value="ECO:0007669"/>
    <property type="project" value="UniProtKB-UniRule"/>
</dbReference>
<sequence length="254" mass="28695">MSSEALKSDSNRIIHIIASLSSPREFQSPLITEADALEVRLDMITEPIGDALHTLRTKFQGPIIITIRSSDEGGAYAGGPDSLWEKIEPHLSNIDMVDLEIRFRDHAQIMKDRNKKVIASCHQNRMPSDNEMKDLIEELHSFGDIVKIAVQPQSNDDLIRLLRITAECPYPIIMSVTGTLFRYARPILCLFGSQYTYCYIDSETSPGQYSIREMQLLAHLLTPGFVDPWFEGRPVRSGDVSGFIERAHAYLKSQ</sequence>
<evidence type="ECO:0000256" key="4">
    <source>
        <dbReference type="HAMAP-Rule" id="MF_00214"/>
    </source>
</evidence>
<dbReference type="GO" id="GO:0003855">
    <property type="term" value="F:3-dehydroquinate dehydratase activity"/>
    <property type="evidence" value="ECO:0007669"/>
    <property type="project" value="UniProtKB-UniRule"/>
</dbReference>
<feature type="binding site" evidence="4">
    <location>
        <position position="68"/>
    </location>
    <ligand>
        <name>3-dehydroquinate</name>
        <dbReference type="ChEBI" id="CHEBI:32364"/>
    </ligand>
</feature>
<dbReference type="UniPathway" id="UPA00053">
    <property type="reaction ID" value="UER00086"/>
</dbReference>
<protein>
    <recommendedName>
        <fullName evidence="4">3-dehydroquinate dehydratase</fullName>
        <shortName evidence="4">3-dehydroquinase</shortName>
        <ecNumber evidence="4">4.2.1.10</ecNumber>
    </recommendedName>
    <alternativeName>
        <fullName evidence="4">Type I DHQase</fullName>
    </alternativeName>
    <alternativeName>
        <fullName evidence="4">Type I dehydroquinase</fullName>
        <shortName evidence="4">DHQ1</shortName>
    </alternativeName>
</protein>
<evidence type="ECO:0000256" key="2">
    <source>
        <dbReference type="ARBA" id="ARBA00023239"/>
    </source>
</evidence>
<keyword evidence="4" id="KW-0057">Aromatic amino acid biosynthesis</keyword>
<dbReference type="Pfam" id="PF01487">
    <property type="entry name" value="DHquinase_I"/>
    <property type="match status" value="1"/>
</dbReference>
<dbReference type="GO" id="GO:0008652">
    <property type="term" value="P:amino acid biosynthetic process"/>
    <property type="evidence" value="ECO:0007669"/>
    <property type="project" value="UniProtKB-KW"/>
</dbReference>
<feature type="binding site" evidence="4">
    <location>
        <begin position="38"/>
        <end position="40"/>
    </location>
    <ligand>
        <name>3-dehydroquinate</name>
        <dbReference type="ChEBI" id="CHEBI:32364"/>
    </ligand>
</feature>
<dbReference type="EMBL" id="CP075546">
    <property type="protein sequence ID" value="QVV87476.1"/>
    <property type="molecule type" value="Genomic_DNA"/>
</dbReference>
<dbReference type="InterPro" id="IPR001381">
    <property type="entry name" value="DHquinase_I"/>
</dbReference>
<comment type="pathway">
    <text evidence="4">Metabolic intermediate biosynthesis; chorismate biosynthesis; chorismate from D-erythrose 4-phosphate and phosphoenolpyruvate: step 3/7.</text>
</comment>
<feature type="binding site" evidence="4">
    <location>
        <position position="185"/>
    </location>
    <ligand>
        <name>3-dehydroquinate</name>
        <dbReference type="ChEBI" id="CHEBI:32364"/>
    </ligand>
</feature>
<keyword evidence="2 4" id="KW-0456">Lyase</keyword>
<evidence type="ECO:0000256" key="3">
    <source>
        <dbReference type="ARBA" id="ARBA00023270"/>
    </source>
</evidence>
<feature type="binding site" evidence="4">
    <location>
        <position position="204"/>
    </location>
    <ligand>
        <name>3-dehydroquinate</name>
        <dbReference type="ChEBI" id="CHEBI:32364"/>
    </ligand>
</feature>
<reference evidence="5 6" key="1">
    <citation type="submission" date="2021-05" db="EMBL/GenBank/DDBJ databases">
        <title>A novel Methanospirillum isolate from a pyrite-forming mixed culture.</title>
        <authorList>
            <person name="Bunk B."/>
            <person name="Sproer C."/>
            <person name="Spring S."/>
            <person name="Pester M."/>
        </authorList>
    </citation>
    <scope>NUCLEOTIDE SEQUENCE [LARGE SCALE GENOMIC DNA]</scope>
    <source>
        <strain evidence="5 6">J.3.6.1-F.2.7.3</strain>
    </source>
</reference>
<dbReference type="PANTHER" id="PTHR43699">
    <property type="entry name" value="3-DEHYDROQUINATE DEHYDRATASE"/>
    <property type="match status" value="1"/>
</dbReference>
<dbReference type="HAMAP" id="MF_00214">
    <property type="entry name" value="AroD"/>
    <property type="match status" value="1"/>
</dbReference>
<proteinExistence type="inferred from homology"/>
<dbReference type="CDD" id="cd00502">
    <property type="entry name" value="DHQase_I"/>
    <property type="match status" value="1"/>
</dbReference>
<evidence type="ECO:0000313" key="5">
    <source>
        <dbReference type="EMBL" id="QVV87476.1"/>
    </source>
</evidence>
<evidence type="ECO:0000256" key="1">
    <source>
        <dbReference type="ARBA" id="ARBA00001864"/>
    </source>
</evidence>
<feature type="binding site" evidence="4">
    <location>
        <position position="208"/>
    </location>
    <ligand>
        <name>3-dehydroquinate</name>
        <dbReference type="ChEBI" id="CHEBI:32364"/>
    </ligand>
</feature>
<organism evidence="5 6">
    <name type="scientific">Methanospirillum purgamenti</name>
    <dbReference type="NCBI Taxonomy" id="2834276"/>
    <lineage>
        <taxon>Archaea</taxon>
        <taxon>Methanobacteriati</taxon>
        <taxon>Methanobacteriota</taxon>
        <taxon>Stenosarchaea group</taxon>
        <taxon>Methanomicrobia</taxon>
        <taxon>Methanomicrobiales</taxon>
        <taxon>Methanospirillaceae</taxon>
        <taxon>Methanospirillum</taxon>
    </lineage>
</organism>
<comment type="subunit">
    <text evidence="4">Homodimer.</text>
</comment>
<dbReference type="Gene3D" id="3.20.20.70">
    <property type="entry name" value="Aldolase class I"/>
    <property type="match status" value="1"/>
</dbReference>
<dbReference type="PANTHER" id="PTHR43699:SF1">
    <property type="entry name" value="3-DEHYDROQUINATE DEHYDRATASE"/>
    <property type="match status" value="1"/>
</dbReference>
<dbReference type="GeneID" id="65097277"/>
<dbReference type="InterPro" id="IPR013785">
    <property type="entry name" value="Aldolase_TIM"/>
</dbReference>
<dbReference type="GO" id="GO:0046279">
    <property type="term" value="P:3,4-dihydroxybenzoate biosynthetic process"/>
    <property type="evidence" value="ECO:0007669"/>
    <property type="project" value="TreeGrafter"/>
</dbReference>